<evidence type="ECO:0000313" key="2">
    <source>
        <dbReference type="Proteomes" id="UP000276133"/>
    </source>
</evidence>
<dbReference type="EMBL" id="REGN01005383">
    <property type="protein sequence ID" value="RNA13534.1"/>
    <property type="molecule type" value="Genomic_DNA"/>
</dbReference>
<comment type="caution">
    <text evidence="1">The sequence shown here is derived from an EMBL/GenBank/DDBJ whole genome shotgun (WGS) entry which is preliminary data.</text>
</comment>
<evidence type="ECO:0000313" key="1">
    <source>
        <dbReference type="EMBL" id="RNA13534.1"/>
    </source>
</evidence>
<name>A0A3M7QR31_BRAPC</name>
<organism evidence="1 2">
    <name type="scientific">Brachionus plicatilis</name>
    <name type="common">Marine rotifer</name>
    <name type="synonym">Brachionus muelleri</name>
    <dbReference type="NCBI Taxonomy" id="10195"/>
    <lineage>
        <taxon>Eukaryota</taxon>
        <taxon>Metazoa</taxon>
        <taxon>Spiralia</taxon>
        <taxon>Gnathifera</taxon>
        <taxon>Rotifera</taxon>
        <taxon>Eurotatoria</taxon>
        <taxon>Monogononta</taxon>
        <taxon>Pseudotrocha</taxon>
        <taxon>Ploima</taxon>
        <taxon>Brachionidae</taxon>
        <taxon>Brachionus</taxon>
    </lineage>
</organism>
<protein>
    <submittedName>
        <fullName evidence="1">Uncharacterized protein</fullName>
    </submittedName>
</protein>
<sequence>MYLQLHDETTNPQNFSILNEMALVLQNQYTGGTKDVAHQLLQFTEYNLFLEEVKQQEKLESLSRLKNKNKFWRDLFSENSFTLREDQLRISESIKSSFSNFNKPSHSPSFDLDTQNKIIDDCVNSHVRGYDSLSYSLLKNGSTSDLRTTIKYKKVLTDKNYQPL</sequence>
<dbReference type="Proteomes" id="UP000276133">
    <property type="component" value="Unassembled WGS sequence"/>
</dbReference>
<gene>
    <name evidence="1" type="ORF">BpHYR1_012607</name>
</gene>
<proteinExistence type="predicted"/>
<keyword evidence="2" id="KW-1185">Reference proteome</keyword>
<reference evidence="1 2" key="1">
    <citation type="journal article" date="2018" name="Sci. Rep.">
        <title>Genomic signatures of local adaptation to the degree of environmental predictability in rotifers.</title>
        <authorList>
            <person name="Franch-Gras L."/>
            <person name="Hahn C."/>
            <person name="Garcia-Roger E.M."/>
            <person name="Carmona M.J."/>
            <person name="Serra M."/>
            <person name="Gomez A."/>
        </authorList>
    </citation>
    <scope>NUCLEOTIDE SEQUENCE [LARGE SCALE GENOMIC DNA]</scope>
    <source>
        <strain evidence="1">HYR1</strain>
    </source>
</reference>
<dbReference type="AlphaFoldDB" id="A0A3M7QR31"/>
<accession>A0A3M7QR31</accession>